<dbReference type="Proteomes" id="UP000276417">
    <property type="component" value="Chromosome 1"/>
</dbReference>
<dbReference type="PANTHER" id="PTHR30399:SF1">
    <property type="entry name" value="UTP PYROPHOSPHATASE"/>
    <property type="match status" value="1"/>
</dbReference>
<dbReference type="EMBL" id="CP034183">
    <property type="protein sequence ID" value="AZI43053.1"/>
    <property type="molecule type" value="Genomic_DNA"/>
</dbReference>
<organism evidence="2 3">
    <name type="scientific">Deinococcus psychrotolerans</name>
    <dbReference type="NCBI Taxonomy" id="2489213"/>
    <lineage>
        <taxon>Bacteria</taxon>
        <taxon>Thermotogati</taxon>
        <taxon>Deinococcota</taxon>
        <taxon>Deinococci</taxon>
        <taxon>Deinococcales</taxon>
        <taxon>Deinococcaceae</taxon>
        <taxon>Deinococcus</taxon>
    </lineage>
</organism>
<evidence type="ECO:0000313" key="3">
    <source>
        <dbReference type="Proteomes" id="UP000276417"/>
    </source>
</evidence>
<dbReference type="InterPro" id="IPR053136">
    <property type="entry name" value="UTP_pyrophosphatase-like"/>
</dbReference>
<dbReference type="PANTHER" id="PTHR30399">
    <property type="entry name" value="UNCHARACTERIZED PROTEIN YGJP"/>
    <property type="match status" value="1"/>
</dbReference>
<accession>A0A3G8YDQ7</accession>
<dbReference type="AlphaFoldDB" id="A0A3G8YDQ7"/>
<dbReference type="KEGG" id="dph:EHF33_10105"/>
<reference evidence="2 3" key="1">
    <citation type="submission" date="2018-11" db="EMBL/GenBank/DDBJ databases">
        <title>Deinococcus shelandsis sp. nov., isolated from South Shetland Islands soil of Antarctica.</title>
        <authorList>
            <person name="Tian J."/>
        </authorList>
    </citation>
    <scope>NUCLEOTIDE SEQUENCE [LARGE SCALE GENOMIC DNA]</scope>
    <source>
        <strain evidence="2 3">S14-83T</strain>
    </source>
</reference>
<dbReference type="Gene3D" id="3.30.2010.10">
    <property type="entry name" value="Metalloproteases ('zincins'), catalytic domain"/>
    <property type="match status" value="1"/>
</dbReference>
<proteinExistence type="predicted"/>
<dbReference type="CDD" id="cd07344">
    <property type="entry name" value="M48_yhfN_like"/>
    <property type="match status" value="1"/>
</dbReference>
<evidence type="ECO:0000313" key="2">
    <source>
        <dbReference type="EMBL" id="AZI43053.1"/>
    </source>
</evidence>
<feature type="domain" description="YgjP-like metallopeptidase" evidence="1">
    <location>
        <begin position="27"/>
        <end position="225"/>
    </location>
</feature>
<protein>
    <submittedName>
        <fullName evidence="2">M48 family peptidase</fullName>
    </submittedName>
</protein>
<dbReference type="RefSeq" id="WP_124870839.1">
    <property type="nucleotide sequence ID" value="NZ_CP034183.1"/>
</dbReference>
<gene>
    <name evidence="2" type="ORF">EHF33_10105</name>
</gene>
<dbReference type="OrthoDB" id="9811177at2"/>
<dbReference type="Pfam" id="PF01863">
    <property type="entry name" value="YgjP-like"/>
    <property type="match status" value="1"/>
</dbReference>
<evidence type="ECO:0000259" key="1">
    <source>
        <dbReference type="Pfam" id="PF01863"/>
    </source>
</evidence>
<keyword evidence="3" id="KW-1185">Reference proteome</keyword>
<dbReference type="InterPro" id="IPR002725">
    <property type="entry name" value="YgjP-like_metallopeptidase"/>
</dbReference>
<name>A0A3G8YDQ7_9DEIO</name>
<sequence length="235" mass="26217">MPPSSTASLSGLLVGGLPVSLRRSQRRTVGLKVTAQGLTVYAPQLTEEARLRQFVEDKRAWAERHLQTFQQRKPVAAPLTDGSVLPFMGHSLTLRAVPNLKRARRLHDELHAPAANLRDAVEAWYKQQALDIFTPVVQQYAARLRKGRPLSAVKMTNASGRWGSCTAAGVVRLHWRLLLAPSEVLHYVAAHEAAHLAELNHSPAYWAEVQRLFPEYRQAQGWLKEGGAALMQLWS</sequence>